<dbReference type="eggNOG" id="arCOG01978">
    <property type="taxonomic scope" value="Archaea"/>
</dbReference>
<dbReference type="InterPro" id="IPR005236">
    <property type="entry name" value="Dihydropt_synth"/>
</dbReference>
<dbReference type="NCBIfam" id="TIGR00284">
    <property type="entry name" value="dihydropteroate synthase-like protein"/>
    <property type="match status" value="1"/>
</dbReference>
<dbReference type="Gene3D" id="3.20.20.20">
    <property type="entry name" value="Dihydropteroate synthase-like"/>
    <property type="match status" value="1"/>
</dbReference>
<dbReference type="Pfam" id="PF00809">
    <property type="entry name" value="Pterin_bind"/>
    <property type="match status" value="1"/>
</dbReference>
<evidence type="ECO:0000313" key="2">
    <source>
        <dbReference type="EMBL" id="ADC66368.1"/>
    </source>
</evidence>
<evidence type="ECO:0000313" key="3">
    <source>
        <dbReference type="Proteomes" id="UP000002613"/>
    </source>
</evidence>
<dbReference type="InterPro" id="IPR025595">
    <property type="entry name" value="PterinBD-DUF4346"/>
</dbReference>
<dbReference type="KEGG" id="fpl:Ferp_2242"/>
<sequence length="480" mass="53559">MKVLVVTGKLAESLVRKVVDCDVLVVDIDIAAFITPSHLRNYDLSDYDLVLVPGLTAGNDWKKLEEEKGVKIRLGPIHAYDLKYVIERVEEIEFSHEIPACRLIESIKAEEVKKAVDEIDDFVFEVNGVKIGGNARMKVVAEVVDATRLSREELTRKIEHYLESGADIIDLGIPLEFEAEEVKRAVKVAKDLCDVVSVDTFSTRAIKAGIEAGADMVMSLALENLKALEFIRDEVVVVVDRNVGRLKKLVELVRTKTEKVVADPILDFPGIVESILRYKKYRELDSATPLLFGAGNVTELIDADSVGVNALLAQIAEEVGASLIFTTEASDKTAGAVKEMKTATYMTKGAKLRKTPPKDLGFSLLVLKEKRRLPEGEFPEDFLKAEENKKFIRDPLGDFRIWISKGKIVCSHEKLTVVGENAKEIVDTVLRENLVSRLDHAAYLGRELKKAEIALQLGKNYVQDEELNFGIYSNSLKYRK</sequence>
<proteinExistence type="predicted"/>
<evidence type="ECO:0000259" key="1">
    <source>
        <dbReference type="PROSITE" id="PS50972"/>
    </source>
</evidence>
<organism evidence="2 3">
    <name type="scientific">Ferroglobus placidus (strain DSM 10642 / AEDII12DO)</name>
    <dbReference type="NCBI Taxonomy" id="589924"/>
    <lineage>
        <taxon>Archaea</taxon>
        <taxon>Methanobacteriati</taxon>
        <taxon>Methanobacteriota</taxon>
        <taxon>Archaeoglobi</taxon>
        <taxon>Archaeoglobales</taxon>
        <taxon>Archaeoglobaceae</taxon>
        <taxon>Ferroglobus</taxon>
    </lineage>
</organism>
<keyword evidence="3" id="KW-1185">Reference proteome</keyword>
<dbReference type="HOGENOM" id="CLU_041129_0_0_2"/>
<protein>
    <submittedName>
        <fullName evidence="2">Dihydropteroate synthase-related protein</fullName>
    </submittedName>
</protein>
<feature type="domain" description="Pterin-binding" evidence="1">
    <location>
        <begin position="124"/>
        <end position="348"/>
    </location>
</feature>
<name>D3S0X7_FERPA</name>
<dbReference type="AlphaFoldDB" id="D3S0X7"/>
<gene>
    <name evidence="2" type="ordered locus">Ferp_2242</name>
</gene>
<dbReference type="InterPro" id="IPR011005">
    <property type="entry name" value="Dihydropteroate_synth-like_sf"/>
</dbReference>
<dbReference type="PaxDb" id="589924-Ferp_2242"/>
<dbReference type="STRING" id="589924.Ferp_2242"/>
<dbReference type="Proteomes" id="UP000002613">
    <property type="component" value="Chromosome"/>
</dbReference>
<dbReference type="EMBL" id="CP001899">
    <property type="protein sequence ID" value="ADC66368.1"/>
    <property type="molecule type" value="Genomic_DNA"/>
</dbReference>
<accession>D3S0X7</accession>
<dbReference type="InterPro" id="IPR000489">
    <property type="entry name" value="Pterin-binding_dom"/>
</dbReference>
<dbReference type="PROSITE" id="PS50972">
    <property type="entry name" value="PTERIN_BINDING"/>
    <property type="match status" value="1"/>
</dbReference>
<reference evidence="3" key="1">
    <citation type="submission" date="2010-02" db="EMBL/GenBank/DDBJ databases">
        <title>Complete sequence of Ferroglobus placidus DSM 10642.</title>
        <authorList>
            <consortium name="US DOE Joint Genome Institute"/>
            <person name="Lucas S."/>
            <person name="Copeland A."/>
            <person name="Lapidus A."/>
            <person name="Cheng J.-F."/>
            <person name="Bruce D."/>
            <person name="Goodwin L."/>
            <person name="Pitluck S."/>
            <person name="Saunders E."/>
            <person name="Brettin T."/>
            <person name="Detter J.C."/>
            <person name="Han C."/>
            <person name="Tapia R."/>
            <person name="Larimer F."/>
            <person name="Land M."/>
            <person name="Hauser L."/>
            <person name="Kyrpides N."/>
            <person name="Ivanova N."/>
            <person name="Holmes D."/>
            <person name="Lovley D."/>
            <person name="Kyrpides N."/>
            <person name="Anderson I.J."/>
            <person name="Woyke T."/>
        </authorList>
    </citation>
    <scope>NUCLEOTIDE SEQUENCE [LARGE SCALE GENOMIC DNA]</scope>
    <source>
        <strain evidence="3">DSM 10642 / AEDII12DO</strain>
    </source>
</reference>
<dbReference type="OrthoDB" id="70327at2157"/>
<dbReference type="SUPFAM" id="SSF51717">
    <property type="entry name" value="Dihydropteroate synthetase-like"/>
    <property type="match status" value="1"/>
</dbReference>
<dbReference type="Pfam" id="PF14251">
    <property type="entry name" value="PterinBD-DUF4346"/>
    <property type="match status" value="1"/>
</dbReference>
<dbReference type="GO" id="GO:0042558">
    <property type="term" value="P:pteridine-containing compound metabolic process"/>
    <property type="evidence" value="ECO:0007669"/>
    <property type="project" value="InterPro"/>
</dbReference>
<reference evidence="2 3" key="2">
    <citation type="journal article" date="2011" name="Stand. Genomic Sci.">
        <title>Complete genome sequence of Ferroglobus placidus AEDII12DO.</title>
        <authorList>
            <person name="Anderson I."/>
            <person name="Risso C."/>
            <person name="Holmes D."/>
            <person name="Lucas S."/>
            <person name="Copeland A."/>
            <person name="Lapidus A."/>
            <person name="Cheng J.F."/>
            <person name="Bruce D."/>
            <person name="Goodwin L."/>
            <person name="Pitluck S."/>
            <person name="Saunders E."/>
            <person name="Brettin T."/>
            <person name="Detter J.C."/>
            <person name="Han C."/>
            <person name="Tapia R."/>
            <person name="Larimer F."/>
            <person name="Land M."/>
            <person name="Hauser L."/>
            <person name="Woyke T."/>
            <person name="Lovley D."/>
            <person name="Kyrpides N."/>
            <person name="Ivanova N."/>
        </authorList>
    </citation>
    <scope>NUCLEOTIDE SEQUENCE [LARGE SCALE GENOMIC DNA]</scope>
    <source>
        <strain evidence="3">DSM 10642 / AEDII12DO</strain>
    </source>
</reference>